<sequence length="332" mass="38821">MANHQNKYSLPKKSEYRHNFLPFDYYDFWITAKENENLRFKNKIRDYLHTPFDWDEDQEYYIEQASKTDLANQGTQTSERPNRHDQLKLQSKSESCLEKPTRVNKKMSKKIEPKRGTKSASVQVNTHKAFRPKRSNKQPQTKLKPDSNLVKSKKFTSSLSSMAVQTPVEWRLRDYKNTRPTSKIQRSSSLVNFQPKRPPFANYGWASRTKDLCVKPTHNALANKVLADHFNDHDAILELTLHKLKKDAGFVANEYSAVESQVANKFNNNRSDSRVWNSEYDENFADYSKSALRKELYMQINPNRLTKSSLISNIQNPLNRGPNMAKKIYYLD</sequence>
<protein>
    <submittedName>
        <fullName evidence="2">Uncharacterized protein</fullName>
    </submittedName>
</protein>
<proteinExistence type="predicted"/>
<dbReference type="GO" id="GO:0008017">
    <property type="term" value="F:microtubule binding"/>
    <property type="evidence" value="ECO:0007669"/>
    <property type="project" value="TreeGrafter"/>
</dbReference>
<gene>
    <name evidence="2" type="ORF">BpHYR1_042901</name>
</gene>
<accession>A0A3M7T526</accession>
<comment type="caution">
    <text evidence="2">The sequence shown here is derived from an EMBL/GenBank/DDBJ whole genome shotgun (WGS) entry which is preliminary data.</text>
</comment>
<dbReference type="GO" id="GO:0005819">
    <property type="term" value="C:spindle"/>
    <property type="evidence" value="ECO:0007669"/>
    <property type="project" value="TreeGrafter"/>
</dbReference>
<dbReference type="InterPro" id="IPR029774">
    <property type="entry name" value="CSAP"/>
</dbReference>
<dbReference type="Pfam" id="PF15748">
    <property type="entry name" value="CCSAP"/>
    <property type="match status" value="1"/>
</dbReference>
<dbReference type="EMBL" id="REGN01000287">
    <property type="protein sequence ID" value="RNA43037.1"/>
    <property type="molecule type" value="Genomic_DNA"/>
</dbReference>
<dbReference type="GO" id="GO:0005814">
    <property type="term" value="C:centriole"/>
    <property type="evidence" value="ECO:0007669"/>
    <property type="project" value="TreeGrafter"/>
</dbReference>
<dbReference type="GO" id="GO:0035869">
    <property type="term" value="C:ciliary transition zone"/>
    <property type="evidence" value="ECO:0007669"/>
    <property type="project" value="TreeGrafter"/>
</dbReference>
<dbReference type="GO" id="GO:0036064">
    <property type="term" value="C:ciliary basal body"/>
    <property type="evidence" value="ECO:0007669"/>
    <property type="project" value="TreeGrafter"/>
</dbReference>
<dbReference type="PANTHER" id="PTHR31022">
    <property type="entry name" value="CENTRIOLE, CILIA AND SPINDLE-ASSOCIATED PROTEIN"/>
    <property type="match status" value="1"/>
</dbReference>
<feature type="compositionally biased region" description="Polar residues" evidence="1">
    <location>
        <begin position="69"/>
        <end position="79"/>
    </location>
</feature>
<evidence type="ECO:0000313" key="2">
    <source>
        <dbReference type="EMBL" id="RNA43037.1"/>
    </source>
</evidence>
<dbReference type="Proteomes" id="UP000276133">
    <property type="component" value="Unassembled WGS sequence"/>
</dbReference>
<evidence type="ECO:0000313" key="3">
    <source>
        <dbReference type="Proteomes" id="UP000276133"/>
    </source>
</evidence>
<name>A0A3M7T526_BRAPC</name>
<organism evidence="2 3">
    <name type="scientific">Brachionus plicatilis</name>
    <name type="common">Marine rotifer</name>
    <name type="synonym">Brachionus muelleri</name>
    <dbReference type="NCBI Taxonomy" id="10195"/>
    <lineage>
        <taxon>Eukaryota</taxon>
        <taxon>Metazoa</taxon>
        <taxon>Spiralia</taxon>
        <taxon>Gnathifera</taxon>
        <taxon>Rotifera</taxon>
        <taxon>Eurotatoria</taxon>
        <taxon>Monogononta</taxon>
        <taxon>Pseudotrocha</taxon>
        <taxon>Ploima</taxon>
        <taxon>Brachionidae</taxon>
        <taxon>Brachionus</taxon>
    </lineage>
</organism>
<feature type="region of interest" description="Disordered" evidence="1">
    <location>
        <begin position="69"/>
        <end position="147"/>
    </location>
</feature>
<dbReference type="GO" id="GO:1901673">
    <property type="term" value="P:regulation of mitotic spindle assembly"/>
    <property type="evidence" value="ECO:0007669"/>
    <property type="project" value="TreeGrafter"/>
</dbReference>
<dbReference type="AlphaFoldDB" id="A0A3M7T526"/>
<dbReference type="PANTHER" id="PTHR31022:SF4">
    <property type="entry name" value="CENTRIOLE, CILIA AND SPINDLE-ASSOCIATED PROTEIN"/>
    <property type="match status" value="1"/>
</dbReference>
<evidence type="ECO:0000256" key="1">
    <source>
        <dbReference type="SAM" id="MobiDB-lite"/>
    </source>
</evidence>
<keyword evidence="3" id="KW-1185">Reference proteome</keyword>
<reference evidence="2 3" key="1">
    <citation type="journal article" date="2018" name="Sci. Rep.">
        <title>Genomic signatures of local adaptation to the degree of environmental predictability in rotifers.</title>
        <authorList>
            <person name="Franch-Gras L."/>
            <person name="Hahn C."/>
            <person name="Garcia-Roger E.M."/>
            <person name="Carmona M.J."/>
            <person name="Serra M."/>
            <person name="Gomez A."/>
        </authorList>
    </citation>
    <scope>NUCLEOTIDE SEQUENCE [LARGE SCALE GENOMIC DNA]</scope>
    <source>
        <strain evidence="2">HYR1</strain>
    </source>
</reference>
<dbReference type="OrthoDB" id="10382296at2759"/>